<comment type="similarity">
    <text evidence="2 7">Belongs to the major facilitator superfamily. Sugar transporter (TC 2.A.1.1) family.</text>
</comment>
<dbReference type="Proteomes" id="UP000038010">
    <property type="component" value="Unassembled WGS sequence"/>
</dbReference>
<feature type="transmembrane region" description="Helical" evidence="8">
    <location>
        <begin position="222"/>
        <end position="241"/>
    </location>
</feature>
<evidence type="ECO:0000256" key="2">
    <source>
        <dbReference type="ARBA" id="ARBA00010992"/>
    </source>
</evidence>
<dbReference type="InterPro" id="IPR050360">
    <property type="entry name" value="MFS_Sugar_Transporters"/>
</dbReference>
<gene>
    <name evidence="10" type="ORF">AB675_7497</name>
</gene>
<dbReference type="OrthoDB" id="6133115at2759"/>
<feature type="transmembrane region" description="Helical" evidence="8">
    <location>
        <begin position="187"/>
        <end position="210"/>
    </location>
</feature>
<evidence type="ECO:0000313" key="11">
    <source>
        <dbReference type="Proteomes" id="UP000038010"/>
    </source>
</evidence>
<feature type="transmembrane region" description="Helical" evidence="8">
    <location>
        <begin position="478"/>
        <end position="499"/>
    </location>
</feature>
<evidence type="ECO:0000313" key="10">
    <source>
        <dbReference type="EMBL" id="KPI40403.1"/>
    </source>
</evidence>
<feature type="transmembrane region" description="Helical" evidence="8">
    <location>
        <begin position="314"/>
        <end position="332"/>
    </location>
</feature>
<feature type="transmembrane region" description="Helical" evidence="8">
    <location>
        <begin position="413"/>
        <end position="431"/>
    </location>
</feature>
<proteinExistence type="inferred from homology"/>
<keyword evidence="4 8" id="KW-0812">Transmembrane</keyword>
<accession>A0A0N1HU98</accession>
<dbReference type="InterPro" id="IPR020846">
    <property type="entry name" value="MFS_dom"/>
</dbReference>
<dbReference type="RefSeq" id="XP_018000366.1">
    <property type="nucleotide sequence ID" value="XM_018147868.1"/>
</dbReference>
<dbReference type="Gene3D" id="1.20.1250.20">
    <property type="entry name" value="MFS general substrate transporter like domains"/>
    <property type="match status" value="1"/>
</dbReference>
<evidence type="ECO:0000259" key="9">
    <source>
        <dbReference type="PROSITE" id="PS50850"/>
    </source>
</evidence>
<dbReference type="PANTHER" id="PTHR48022">
    <property type="entry name" value="PLASTIDIC GLUCOSE TRANSPORTER 4"/>
    <property type="match status" value="1"/>
</dbReference>
<dbReference type="AlphaFoldDB" id="A0A0N1HU98"/>
<dbReference type="GeneID" id="28739748"/>
<dbReference type="Pfam" id="PF00083">
    <property type="entry name" value="Sugar_tr"/>
    <property type="match status" value="1"/>
</dbReference>
<dbReference type="FunFam" id="1.20.1250.20:FF:000134">
    <property type="entry name" value="MFS sugar transporter protein"/>
    <property type="match status" value="1"/>
</dbReference>
<sequence>MADKRNDDMAERKASIDSDLKVVEAKEYEGINLDMAQIMDGPDKPNPFGPGYLKLYALVALLIMNSTMNGFDTSVMSSINALPNYVEYYGLPSKGAASTGIVFAIWQIGQMVGSLFTWLADWRGRKFMITFGVLGVMIGTVITATAPTLGAFIGGRFILSFFATLAHLGAVIYVVEMAPTRYRGTVAGLYNTFYYFGSILATSAVYGAHLHLSDRGNLDWRLPLWLQMVCPGLVACGIWFYPESPRWLLMKDRTEDAQRVLTRYHANDVPNHPLVELEVREIVASLRDEPPVTEWKTFFDLRQLVKTRGRRYRLALNVTFAWFSQFSGNNVISYYLPSLLKNVGITSTNLKLLLNIIYAIVGWIFSTAGANCHDRIGRRKMFLISTMGMVICLAITAGTAADFDNTGNKSSSSASIAFIYVFGAVFSFAYTSMQPIYPTEIISNDARAKGVMCYKLTGGASGFLNTFVTPIALENIRFWFYVFFVFWDLFEFVVIYFFFVETKGISLEELDEIFEAPNPRKASTAVKRMQKRVVVDADGEVREEEIKHA</sequence>
<comment type="subcellular location">
    <subcellularLocation>
        <location evidence="1">Membrane</location>
        <topology evidence="1">Multi-pass membrane protein</topology>
    </subcellularLocation>
</comment>
<keyword evidence="5 8" id="KW-1133">Transmembrane helix</keyword>
<evidence type="ECO:0000256" key="6">
    <source>
        <dbReference type="ARBA" id="ARBA00023136"/>
    </source>
</evidence>
<feature type="transmembrane region" description="Helical" evidence="8">
    <location>
        <begin position="382"/>
        <end position="401"/>
    </location>
</feature>
<evidence type="ECO:0000256" key="8">
    <source>
        <dbReference type="SAM" id="Phobius"/>
    </source>
</evidence>
<evidence type="ECO:0000256" key="3">
    <source>
        <dbReference type="ARBA" id="ARBA00022448"/>
    </source>
</evidence>
<dbReference type="GO" id="GO:0016020">
    <property type="term" value="C:membrane"/>
    <property type="evidence" value="ECO:0007669"/>
    <property type="project" value="UniProtKB-SubCell"/>
</dbReference>
<comment type="caution">
    <text evidence="10">The sequence shown here is derived from an EMBL/GenBank/DDBJ whole genome shotgun (WGS) entry which is preliminary data.</text>
</comment>
<evidence type="ECO:0000256" key="1">
    <source>
        <dbReference type="ARBA" id="ARBA00004141"/>
    </source>
</evidence>
<feature type="transmembrane region" description="Helical" evidence="8">
    <location>
        <begin position="452"/>
        <end position="472"/>
    </location>
</feature>
<feature type="transmembrane region" description="Helical" evidence="8">
    <location>
        <begin position="352"/>
        <end position="370"/>
    </location>
</feature>
<organism evidence="10 11">
    <name type="scientific">Cyphellophora attinorum</name>
    <dbReference type="NCBI Taxonomy" id="1664694"/>
    <lineage>
        <taxon>Eukaryota</taxon>
        <taxon>Fungi</taxon>
        <taxon>Dikarya</taxon>
        <taxon>Ascomycota</taxon>
        <taxon>Pezizomycotina</taxon>
        <taxon>Eurotiomycetes</taxon>
        <taxon>Chaetothyriomycetidae</taxon>
        <taxon>Chaetothyriales</taxon>
        <taxon>Cyphellophoraceae</taxon>
        <taxon>Cyphellophora</taxon>
    </lineage>
</organism>
<dbReference type="EMBL" id="LFJN01000012">
    <property type="protein sequence ID" value="KPI40403.1"/>
    <property type="molecule type" value="Genomic_DNA"/>
</dbReference>
<dbReference type="PANTHER" id="PTHR48022:SF70">
    <property type="entry name" value="MONOSACCHARIDE TRANSPORTER, PUTATIVE (AFU_ORTHOLOGUE AFUA_5G14540)-RELATED"/>
    <property type="match status" value="1"/>
</dbReference>
<name>A0A0N1HU98_9EURO</name>
<dbReference type="InterPro" id="IPR036259">
    <property type="entry name" value="MFS_trans_sf"/>
</dbReference>
<dbReference type="NCBIfam" id="TIGR00879">
    <property type="entry name" value="SP"/>
    <property type="match status" value="1"/>
</dbReference>
<dbReference type="InterPro" id="IPR005828">
    <property type="entry name" value="MFS_sugar_transport-like"/>
</dbReference>
<feature type="transmembrane region" description="Helical" evidence="8">
    <location>
        <begin position="127"/>
        <end position="147"/>
    </location>
</feature>
<feature type="transmembrane region" description="Helical" evidence="8">
    <location>
        <begin position="96"/>
        <end position="120"/>
    </location>
</feature>
<dbReference type="InterPro" id="IPR003663">
    <property type="entry name" value="Sugar/inositol_transpt"/>
</dbReference>
<keyword evidence="11" id="KW-1185">Reference proteome</keyword>
<feature type="transmembrane region" description="Helical" evidence="8">
    <location>
        <begin position="153"/>
        <end position="175"/>
    </location>
</feature>
<evidence type="ECO:0000256" key="4">
    <source>
        <dbReference type="ARBA" id="ARBA00022692"/>
    </source>
</evidence>
<evidence type="ECO:0000256" key="5">
    <source>
        <dbReference type="ARBA" id="ARBA00022989"/>
    </source>
</evidence>
<reference evidence="10 11" key="1">
    <citation type="submission" date="2015-06" db="EMBL/GenBank/DDBJ databases">
        <title>Draft genome of the ant-associated black yeast Phialophora attae CBS 131958.</title>
        <authorList>
            <person name="Moreno L.F."/>
            <person name="Stielow B.J."/>
            <person name="de Hoog S."/>
            <person name="Vicente V.A."/>
            <person name="Weiss V.A."/>
            <person name="de Vries M."/>
            <person name="Cruz L.M."/>
            <person name="Souza E.M."/>
        </authorList>
    </citation>
    <scope>NUCLEOTIDE SEQUENCE [LARGE SCALE GENOMIC DNA]</scope>
    <source>
        <strain evidence="10 11">CBS 131958</strain>
    </source>
</reference>
<evidence type="ECO:0000256" key="7">
    <source>
        <dbReference type="RuleBase" id="RU003346"/>
    </source>
</evidence>
<dbReference type="GO" id="GO:0005351">
    <property type="term" value="F:carbohydrate:proton symporter activity"/>
    <property type="evidence" value="ECO:0007669"/>
    <property type="project" value="TreeGrafter"/>
</dbReference>
<dbReference type="SUPFAM" id="SSF103473">
    <property type="entry name" value="MFS general substrate transporter"/>
    <property type="match status" value="1"/>
</dbReference>
<keyword evidence="3 7" id="KW-0813">Transport</keyword>
<protein>
    <submittedName>
        <fullName evidence="10">Lactose permease</fullName>
    </submittedName>
</protein>
<feature type="domain" description="Major facilitator superfamily (MFS) profile" evidence="9">
    <location>
        <begin position="58"/>
        <end position="503"/>
    </location>
</feature>
<dbReference type="VEuPathDB" id="FungiDB:AB675_7497"/>
<keyword evidence="6 8" id="KW-0472">Membrane</keyword>
<feature type="transmembrane region" description="Helical" evidence="8">
    <location>
        <begin position="55"/>
        <end position="76"/>
    </location>
</feature>
<dbReference type="PROSITE" id="PS50850">
    <property type="entry name" value="MFS"/>
    <property type="match status" value="1"/>
</dbReference>